<evidence type="ECO:0000313" key="3">
    <source>
        <dbReference type="Proteomes" id="UP000186817"/>
    </source>
</evidence>
<proteinExistence type="predicted"/>
<keyword evidence="3" id="KW-1185">Reference proteome</keyword>
<keyword evidence="1" id="KW-0732">Signal</keyword>
<protein>
    <recommendedName>
        <fullName evidence="4">Methyltransferase FkbM domain-containing protein</fullName>
    </recommendedName>
</protein>
<gene>
    <name evidence="2" type="ORF">AK812_SmicGene34193</name>
</gene>
<feature type="signal peptide" evidence="1">
    <location>
        <begin position="1"/>
        <end position="17"/>
    </location>
</feature>
<evidence type="ECO:0008006" key="4">
    <source>
        <dbReference type="Google" id="ProtNLM"/>
    </source>
</evidence>
<comment type="caution">
    <text evidence="2">The sequence shown here is derived from an EMBL/GenBank/DDBJ whole genome shotgun (WGS) entry which is preliminary data.</text>
</comment>
<evidence type="ECO:0000256" key="1">
    <source>
        <dbReference type="SAM" id="SignalP"/>
    </source>
</evidence>
<feature type="chain" id="PRO_5012886923" description="Methyltransferase FkbM domain-containing protein" evidence="1">
    <location>
        <begin position="18"/>
        <end position="486"/>
    </location>
</feature>
<reference evidence="2 3" key="1">
    <citation type="submission" date="2016-02" db="EMBL/GenBank/DDBJ databases">
        <title>Genome analysis of coral dinoflagellate symbionts highlights evolutionary adaptations to a symbiotic lifestyle.</title>
        <authorList>
            <person name="Aranda M."/>
            <person name="Li Y."/>
            <person name="Liew Y.J."/>
            <person name="Baumgarten S."/>
            <person name="Simakov O."/>
            <person name="Wilson M."/>
            <person name="Piel J."/>
            <person name="Ashoor H."/>
            <person name="Bougouffa S."/>
            <person name="Bajic V.B."/>
            <person name="Ryu T."/>
            <person name="Ravasi T."/>
            <person name="Bayer T."/>
            <person name="Micklem G."/>
            <person name="Kim H."/>
            <person name="Bhak J."/>
            <person name="Lajeunesse T.C."/>
            <person name="Voolstra C.R."/>
        </authorList>
    </citation>
    <scope>NUCLEOTIDE SEQUENCE [LARGE SCALE GENOMIC DNA]</scope>
    <source>
        <strain evidence="2 3">CCMP2467</strain>
    </source>
</reference>
<name>A0A1Q9CPS9_SYMMI</name>
<accession>A0A1Q9CPS9</accession>
<evidence type="ECO:0000313" key="2">
    <source>
        <dbReference type="EMBL" id="OLP84877.1"/>
    </source>
</evidence>
<dbReference type="Proteomes" id="UP000186817">
    <property type="component" value="Unassembled WGS sequence"/>
</dbReference>
<dbReference type="EMBL" id="LSRX01001011">
    <property type="protein sequence ID" value="OLP84877.1"/>
    <property type="molecule type" value="Genomic_DNA"/>
</dbReference>
<dbReference type="OrthoDB" id="408611at2759"/>
<organism evidence="2 3">
    <name type="scientific">Symbiodinium microadriaticum</name>
    <name type="common">Dinoflagellate</name>
    <name type="synonym">Zooxanthella microadriatica</name>
    <dbReference type="NCBI Taxonomy" id="2951"/>
    <lineage>
        <taxon>Eukaryota</taxon>
        <taxon>Sar</taxon>
        <taxon>Alveolata</taxon>
        <taxon>Dinophyceae</taxon>
        <taxon>Suessiales</taxon>
        <taxon>Symbiodiniaceae</taxon>
        <taxon>Symbiodinium</taxon>
    </lineage>
</organism>
<sequence>MAMPLLTMMMLITAVTAREVDVDDVDTMLELAMQVLAFGLILQARSFGDRQVDLEAEELGLLNRCFESRSQFFKCCGKFHVPVVGGIRPPPGCFKKDKRHRRTKSLLDPYRRAYKRCCDEPLLRHRQMLRKVNPHTEGGNYTLLYANPSKYFVKNDTLWLPGFQLYDLGAASMTERLVSLHSALLDFNYGKRAYNMVRSQELFRQGTSFVPGIDGESFAPVFRSFLSSNINLSYTFVDVGAGDGSSSQSPLFEFMSEHRDRIRGVALEARQPFCARYRAAWPEVDLQCGRLTAQSLYDSPPSLKALKPACSEAYCVDVWKVDIDSIDCTVLEVLLRGTELELLPKALILEVNPDYPPPYKFSVTGIQGLTETDGDFWARAMLGLYGCSLSHQVALLREFGYWLIGYHHKDALYVHKHVAHALRASGPLDEFLAYSNALVMIGSGLPPPILRRWLYSHPHVGVGSIQQHLLRAQKRLKREVSFTLSI</sequence>
<dbReference type="AlphaFoldDB" id="A0A1Q9CPS9"/>